<dbReference type="EMBL" id="JAUKUD010000004">
    <property type="protein sequence ID" value="KAK0746156.1"/>
    <property type="molecule type" value="Genomic_DNA"/>
</dbReference>
<dbReference type="Proteomes" id="UP001172155">
    <property type="component" value="Unassembled WGS sequence"/>
</dbReference>
<evidence type="ECO:0000313" key="3">
    <source>
        <dbReference type="Proteomes" id="UP001172155"/>
    </source>
</evidence>
<accession>A0AA40EVD7</accession>
<protein>
    <submittedName>
        <fullName evidence="2">Uncharacterized protein</fullName>
    </submittedName>
</protein>
<sequence length="52" mass="5459">MLLIRMDGFRGDCQQDVHVAGHHTTPGRRRKGSVGGGWCSRPKSTGAPGGGL</sequence>
<comment type="caution">
    <text evidence="2">The sequence shown here is derived from an EMBL/GenBank/DDBJ whole genome shotgun (WGS) entry which is preliminary data.</text>
</comment>
<evidence type="ECO:0000313" key="2">
    <source>
        <dbReference type="EMBL" id="KAK0746156.1"/>
    </source>
</evidence>
<feature type="region of interest" description="Disordered" evidence="1">
    <location>
        <begin position="19"/>
        <end position="52"/>
    </location>
</feature>
<proteinExistence type="predicted"/>
<name>A0AA40EVD7_9PEZI</name>
<keyword evidence="3" id="KW-1185">Reference proteome</keyword>
<reference evidence="2" key="1">
    <citation type="submission" date="2023-06" db="EMBL/GenBank/DDBJ databases">
        <title>Genome-scale phylogeny and comparative genomics of the fungal order Sordariales.</title>
        <authorList>
            <consortium name="Lawrence Berkeley National Laboratory"/>
            <person name="Hensen N."/>
            <person name="Bonometti L."/>
            <person name="Westerberg I."/>
            <person name="Brannstrom I.O."/>
            <person name="Guillou S."/>
            <person name="Cros-Aarteil S."/>
            <person name="Calhoun S."/>
            <person name="Haridas S."/>
            <person name="Kuo A."/>
            <person name="Mondo S."/>
            <person name="Pangilinan J."/>
            <person name="Riley R."/>
            <person name="LaButti K."/>
            <person name="Andreopoulos B."/>
            <person name="Lipzen A."/>
            <person name="Chen C."/>
            <person name="Yanf M."/>
            <person name="Daum C."/>
            <person name="Ng V."/>
            <person name="Clum A."/>
            <person name="Steindorff A."/>
            <person name="Ohm R."/>
            <person name="Martin F."/>
            <person name="Silar P."/>
            <person name="Natvig D."/>
            <person name="Lalanne C."/>
            <person name="Gautier V."/>
            <person name="Ament-velasquez S.L."/>
            <person name="Kruys A."/>
            <person name="Hutchinson M.I."/>
            <person name="Powell A.J."/>
            <person name="Barry K."/>
            <person name="Miller A.N."/>
            <person name="Grigoriev I.V."/>
            <person name="Debuchy R."/>
            <person name="Gladieux P."/>
            <person name="Thoren M.H."/>
            <person name="Johannesson H."/>
        </authorList>
    </citation>
    <scope>NUCLEOTIDE SEQUENCE</scope>
    <source>
        <strain evidence="2">SMH3187-1</strain>
    </source>
</reference>
<evidence type="ECO:0000256" key="1">
    <source>
        <dbReference type="SAM" id="MobiDB-lite"/>
    </source>
</evidence>
<dbReference type="AlphaFoldDB" id="A0AA40EVD7"/>
<organism evidence="2 3">
    <name type="scientific">Schizothecium vesticola</name>
    <dbReference type="NCBI Taxonomy" id="314040"/>
    <lineage>
        <taxon>Eukaryota</taxon>
        <taxon>Fungi</taxon>
        <taxon>Dikarya</taxon>
        <taxon>Ascomycota</taxon>
        <taxon>Pezizomycotina</taxon>
        <taxon>Sordariomycetes</taxon>
        <taxon>Sordariomycetidae</taxon>
        <taxon>Sordariales</taxon>
        <taxon>Schizotheciaceae</taxon>
        <taxon>Schizothecium</taxon>
    </lineage>
</organism>
<gene>
    <name evidence="2" type="ORF">B0T18DRAFT_410972</name>
</gene>